<dbReference type="CDD" id="cd06171">
    <property type="entry name" value="Sigma70_r4"/>
    <property type="match status" value="1"/>
</dbReference>
<dbReference type="EMBL" id="WJJP01000634">
    <property type="protein sequence ID" value="MBD3326767.1"/>
    <property type="molecule type" value="Genomic_DNA"/>
</dbReference>
<dbReference type="NCBIfam" id="TIGR02959">
    <property type="entry name" value="SigZ"/>
    <property type="match status" value="1"/>
</dbReference>
<accession>A0A9D5JZP9</accession>
<evidence type="ECO:0000256" key="1">
    <source>
        <dbReference type="ARBA" id="ARBA00010641"/>
    </source>
</evidence>
<dbReference type="PANTHER" id="PTHR43133">
    <property type="entry name" value="RNA POLYMERASE ECF-TYPE SIGMA FACTO"/>
    <property type="match status" value="1"/>
</dbReference>
<dbReference type="SUPFAM" id="SSF88946">
    <property type="entry name" value="Sigma2 domain of RNA polymerase sigma factors"/>
    <property type="match status" value="1"/>
</dbReference>
<sequence length="192" mass="22028">MKHDTESIWRAFSCQLKGFILKRVADEALADDLLQEVFIKIHTHIGTLHDETRIESWIYQITRNTLIDYYRSRRRKLGLDVPQIASDLDVMPENTPHEEIASGLKTMIDELPEQYRQALVLTEFEGLSQKRLAQHLGLSVSGAKSRVQRARQQLQDLLMQCCHFEFDHYGTIIGYHPITCCCCAASCPPNPS</sequence>
<dbReference type="GO" id="GO:0003677">
    <property type="term" value="F:DNA binding"/>
    <property type="evidence" value="ECO:0007669"/>
    <property type="project" value="InterPro"/>
</dbReference>
<dbReference type="GO" id="GO:0016987">
    <property type="term" value="F:sigma factor activity"/>
    <property type="evidence" value="ECO:0007669"/>
    <property type="project" value="UniProtKB-KW"/>
</dbReference>
<proteinExistence type="inferred from homology"/>
<evidence type="ECO:0000256" key="3">
    <source>
        <dbReference type="ARBA" id="ARBA00023082"/>
    </source>
</evidence>
<dbReference type="InterPro" id="IPR014304">
    <property type="entry name" value="RNA_pol_sigma-Z"/>
</dbReference>
<dbReference type="Pfam" id="PF04542">
    <property type="entry name" value="Sigma70_r2"/>
    <property type="match status" value="1"/>
</dbReference>
<keyword evidence="3" id="KW-0731">Sigma factor</keyword>
<dbReference type="NCBIfam" id="TIGR02937">
    <property type="entry name" value="sigma70-ECF"/>
    <property type="match status" value="1"/>
</dbReference>
<keyword evidence="4" id="KW-0804">Transcription</keyword>
<organism evidence="8 9">
    <name type="scientific">candidate division KSB3 bacterium</name>
    <dbReference type="NCBI Taxonomy" id="2044937"/>
    <lineage>
        <taxon>Bacteria</taxon>
        <taxon>candidate division KSB3</taxon>
    </lineage>
</organism>
<dbReference type="InterPro" id="IPR014284">
    <property type="entry name" value="RNA_pol_sigma-70_dom"/>
</dbReference>
<dbReference type="InterPro" id="IPR007627">
    <property type="entry name" value="RNA_pol_sigma70_r2"/>
</dbReference>
<evidence type="ECO:0000313" key="8">
    <source>
        <dbReference type="EMBL" id="MBD3326767.1"/>
    </source>
</evidence>
<evidence type="ECO:0000313" key="9">
    <source>
        <dbReference type="Proteomes" id="UP000649604"/>
    </source>
</evidence>
<dbReference type="GO" id="GO:0006352">
    <property type="term" value="P:DNA-templated transcription initiation"/>
    <property type="evidence" value="ECO:0007669"/>
    <property type="project" value="InterPro"/>
</dbReference>
<evidence type="ECO:0000256" key="4">
    <source>
        <dbReference type="ARBA" id="ARBA00023163"/>
    </source>
</evidence>
<dbReference type="InterPro" id="IPR013249">
    <property type="entry name" value="RNA_pol_sigma70_r4_t2"/>
</dbReference>
<name>A0A9D5JZP9_9BACT</name>
<reference evidence="8" key="1">
    <citation type="submission" date="2019-11" db="EMBL/GenBank/DDBJ databases">
        <title>Microbial mats filling the niche in hypersaline microbial mats.</title>
        <authorList>
            <person name="Wong H.L."/>
            <person name="Macleod F.I."/>
            <person name="White R.A. III"/>
            <person name="Burns B.P."/>
        </authorList>
    </citation>
    <scope>NUCLEOTIDE SEQUENCE</scope>
    <source>
        <strain evidence="8">Rbin_158</strain>
    </source>
</reference>
<feature type="domain" description="RNA polymerase sigma factor 70 region 4 type 2" evidence="7">
    <location>
        <begin position="104"/>
        <end position="154"/>
    </location>
</feature>
<dbReference type="NCBIfam" id="NF007215">
    <property type="entry name" value="PRK09637.1"/>
    <property type="match status" value="1"/>
</dbReference>
<comment type="similarity">
    <text evidence="1">Belongs to the sigma-70 factor family. ECF subfamily.</text>
</comment>
<evidence type="ECO:0000259" key="6">
    <source>
        <dbReference type="Pfam" id="PF04542"/>
    </source>
</evidence>
<dbReference type="Gene3D" id="1.10.1740.10">
    <property type="match status" value="1"/>
</dbReference>
<comment type="caution">
    <text evidence="8">The sequence shown here is derived from an EMBL/GenBank/DDBJ whole genome shotgun (WGS) entry which is preliminary data.</text>
</comment>
<dbReference type="InterPro" id="IPR013325">
    <property type="entry name" value="RNA_pol_sigma_r2"/>
</dbReference>
<evidence type="ECO:0000256" key="5">
    <source>
        <dbReference type="NCBIfam" id="TIGR02959"/>
    </source>
</evidence>
<gene>
    <name evidence="8" type="primary">sigZ</name>
    <name evidence="8" type="ORF">GF339_19440</name>
</gene>
<keyword evidence="2" id="KW-0805">Transcription regulation</keyword>
<dbReference type="Gene3D" id="1.10.10.10">
    <property type="entry name" value="Winged helix-like DNA-binding domain superfamily/Winged helix DNA-binding domain"/>
    <property type="match status" value="1"/>
</dbReference>
<dbReference type="Pfam" id="PF08281">
    <property type="entry name" value="Sigma70_r4_2"/>
    <property type="match status" value="1"/>
</dbReference>
<feature type="domain" description="RNA polymerase sigma-70 region 2" evidence="6">
    <location>
        <begin position="15"/>
        <end position="75"/>
    </location>
</feature>
<dbReference type="InterPro" id="IPR036388">
    <property type="entry name" value="WH-like_DNA-bd_sf"/>
</dbReference>
<dbReference type="InterPro" id="IPR013324">
    <property type="entry name" value="RNA_pol_sigma_r3/r4-like"/>
</dbReference>
<dbReference type="AlphaFoldDB" id="A0A9D5JZP9"/>
<evidence type="ECO:0000259" key="7">
    <source>
        <dbReference type="Pfam" id="PF08281"/>
    </source>
</evidence>
<dbReference type="Proteomes" id="UP000649604">
    <property type="component" value="Unassembled WGS sequence"/>
</dbReference>
<protein>
    <recommendedName>
        <fullName evidence="5">RNA polymerase sigma factor SigZ</fullName>
    </recommendedName>
</protein>
<dbReference type="InterPro" id="IPR039425">
    <property type="entry name" value="RNA_pol_sigma-70-like"/>
</dbReference>
<evidence type="ECO:0000256" key="2">
    <source>
        <dbReference type="ARBA" id="ARBA00023015"/>
    </source>
</evidence>
<dbReference type="PANTHER" id="PTHR43133:SF62">
    <property type="entry name" value="RNA POLYMERASE SIGMA FACTOR SIGZ"/>
    <property type="match status" value="1"/>
</dbReference>
<dbReference type="SUPFAM" id="SSF88659">
    <property type="entry name" value="Sigma3 and sigma4 domains of RNA polymerase sigma factors"/>
    <property type="match status" value="1"/>
</dbReference>